<dbReference type="Proteomes" id="UP000199109">
    <property type="component" value="Unassembled WGS sequence"/>
</dbReference>
<protein>
    <recommendedName>
        <fullName evidence="2">Putative 4-hydroxy-4-methyl-2-oxoglutarate aldolase</fullName>
    </recommendedName>
    <alternativeName>
        <fullName evidence="3">Regulator of ribonuclease activity homolog</fullName>
    </alternativeName>
    <alternativeName>
        <fullName evidence="4">RraA-like protein</fullName>
    </alternativeName>
</protein>
<comment type="cofactor">
    <cofactor evidence="5">
        <name>Mg(2+)</name>
        <dbReference type="ChEBI" id="CHEBI:18420"/>
    </cofactor>
</comment>
<dbReference type="GO" id="GO:0046872">
    <property type="term" value="F:metal ion binding"/>
    <property type="evidence" value="ECO:0007669"/>
    <property type="project" value="UniProtKB-KW"/>
</dbReference>
<dbReference type="EMBL" id="FNAO01000008">
    <property type="protein sequence ID" value="SDE84134.1"/>
    <property type="molecule type" value="Genomic_DNA"/>
</dbReference>
<feature type="binding site" evidence="5">
    <location>
        <position position="184"/>
    </location>
    <ligand>
        <name>Mg(2+)</name>
        <dbReference type="ChEBI" id="CHEBI:18420"/>
    </ligand>
</feature>
<feature type="binding site" evidence="5">
    <location>
        <position position="183"/>
    </location>
    <ligand>
        <name>substrate</name>
    </ligand>
</feature>
<keyword evidence="5" id="KW-0479">Metal-binding</keyword>
<evidence type="ECO:0000256" key="2">
    <source>
        <dbReference type="ARBA" id="ARBA00016549"/>
    </source>
</evidence>
<dbReference type="PANTHER" id="PTHR33254">
    <property type="entry name" value="4-HYDROXY-4-METHYL-2-OXOGLUTARATE ALDOLASE 3-RELATED"/>
    <property type="match status" value="1"/>
</dbReference>
<dbReference type="InterPro" id="IPR036704">
    <property type="entry name" value="RraA/RraA-like_sf"/>
</dbReference>
<proteinExistence type="predicted"/>
<feature type="chain" id="PRO_5011654977" description="Putative 4-hydroxy-4-methyl-2-oxoglutarate aldolase" evidence="6">
    <location>
        <begin position="21"/>
        <end position="325"/>
    </location>
</feature>
<dbReference type="GO" id="GO:0008168">
    <property type="term" value="F:methyltransferase activity"/>
    <property type="evidence" value="ECO:0007669"/>
    <property type="project" value="UniProtKB-KW"/>
</dbReference>
<keyword evidence="7" id="KW-0808">Transferase</keyword>
<evidence type="ECO:0000256" key="1">
    <source>
        <dbReference type="ARBA" id="ARBA00001968"/>
    </source>
</evidence>
<keyword evidence="6" id="KW-0732">Signal</keyword>
<dbReference type="AlphaFoldDB" id="A0A1G7G7K7"/>
<feature type="signal peptide" evidence="6">
    <location>
        <begin position="1"/>
        <end position="20"/>
    </location>
</feature>
<accession>A0A1G7G7K7</accession>
<organism evidence="7 8">
    <name type="scientific">Pricia antarctica</name>
    <dbReference type="NCBI Taxonomy" id="641691"/>
    <lineage>
        <taxon>Bacteria</taxon>
        <taxon>Pseudomonadati</taxon>
        <taxon>Bacteroidota</taxon>
        <taxon>Flavobacteriia</taxon>
        <taxon>Flavobacteriales</taxon>
        <taxon>Flavobacteriaceae</taxon>
        <taxon>Pricia</taxon>
    </lineage>
</organism>
<evidence type="ECO:0000256" key="4">
    <source>
        <dbReference type="ARBA" id="ARBA00030169"/>
    </source>
</evidence>
<feature type="binding site" evidence="5">
    <location>
        <begin position="161"/>
        <end position="164"/>
    </location>
    <ligand>
        <name>substrate</name>
    </ligand>
</feature>
<evidence type="ECO:0000256" key="3">
    <source>
        <dbReference type="ARBA" id="ARBA00029596"/>
    </source>
</evidence>
<dbReference type="InterPro" id="IPR005493">
    <property type="entry name" value="RraA/RraA-like"/>
</dbReference>
<comment type="cofactor">
    <cofactor evidence="1">
        <name>a divalent metal cation</name>
        <dbReference type="ChEBI" id="CHEBI:60240"/>
    </cofactor>
</comment>
<evidence type="ECO:0000256" key="5">
    <source>
        <dbReference type="PIRSR" id="PIRSR605493-1"/>
    </source>
</evidence>
<evidence type="ECO:0000256" key="6">
    <source>
        <dbReference type="SAM" id="SignalP"/>
    </source>
</evidence>
<evidence type="ECO:0000313" key="7">
    <source>
        <dbReference type="EMBL" id="SDE84134.1"/>
    </source>
</evidence>
<dbReference type="Pfam" id="PF03737">
    <property type="entry name" value="RraA-like"/>
    <property type="match status" value="1"/>
</dbReference>
<name>A0A1G7G7K7_9FLAO</name>
<dbReference type="PANTHER" id="PTHR33254:SF4">
    <property type="entry name" value="4-HYDROXY-4-METHYL-2-OXOGLUTARATE ALDOLASE 3-RELATED"/>
    <property type="match status" value="1"/>
</dbReference>
<dbReference type="RefSeq" id="WP_175455353.1">
    <property type="nucleotide sequence ID" value="NZ_FNAO01000008.1"/>
</dbReference>
<reference evidence="7 8" key="1">
    <citation type="submission" date="2016-10" db="EMBL/GenBank/DDBJ databases">
        <authorList>
            <person name="de Groot N.N."/>
        </authorList>
    </citation>
    <scope>NUCLEOTIDE SEQUENCE [LARGE SCALE GENOMIC DNA]</scope>
    <source>
        <strain evidence="7 8">DSM 23421</strain>
    </source>
</reference>
<dbReference type="STRING" id="641691.SAMN05421636_1087"/>
<dbReference type="Gene3D" id="3.50.30.40">
    <property type="entry name" value="Ribonuclease E inhibitor RraA/RraA-like"/>
    <property type="match status" value="1"/>
</dbReference>
<gene>
    <name evidence="7" type="ORF">SAMN05421636_1087</name>
</gene>
<evidence type="ECO:0000313" key="8">
    <source>
        <dbReference type="Proteomes" id="UP000199109"/>
    </source>
</evidence>
<keyword evidence="8" id="KW-1185">Reference proteome</keyword>
<dbReference type="GO" id="GO:0032259">
    <property type="term" value="P:methylation"/>
    <property type="evidence" value="ECO:0007669"/>
    <property type="project" value="UniProtKB-KW"/>
</dbReference>
<keyword evidence="7" id="KW-0489">Methyltransferase</keyword>
<dbReference type="SUPFAM" id="SSF89562">
    <property type="entry name" value="RraA-like"/>
    <property type="match status" value="1"/>
</dbReference>
<keyword evidence="5" id="KW-0460">Magnesium</keyword>
<sequence length="325" mass="36743">MKKTVLSLFALSCVIFYSHAQNVVWQPENVKALTSEWIGERTPDGRPKVSDELLERLKALSMEEVWGTLRRNGYENQFENFASTHQNGWQILHPDQVMTGRVLTAQFMPLREDFNNYVQNQAKKEGTHTPITNYAPITELLDGDVYVADSYGKMADGTLIGDNLGNAIYKAGKRGIIFNGSVRDVEGLSKIEGFNGWIRGSDPSAIKQMMTASVNAPIRIGRVSVLPGDVVLAKPTGVAFIPPHLVQKVVIAGEFTALQDEFNRFAMDTNKYKYVNERFDVDEAVFEKDFKAWLSSYSNLPMSKKELENYMKERDERRKAAENEE</sequence>